<dbReference type="RefSeq" id="WP_305732647.1">
    <property type="nucleotide sequence ID" value="NZ_OW150024.1"/>
</dbReference>
<dbReference type="PANTHER" id="PTHR43340">
    <property type="entry name" value="HYPOXANTHINE-GUANINE PHOSPHORIBOSYLTRANSFERASE"/>
    <property type="match status" value="1"/>
</dbReference>
<comment type="catalytic activity">
    <reaction evidence="1">
        <text>GMP + diphosphate = guanine + 5-phospho-alpha-D-ribose 1-diphosphate</text>
        <dbReference type="Rhea" id="RHEA:25424"/>
        <dbReference type="ChEBI" id="CHEBI:16235"/>
        <dbReference type="ChEBI" id="CHEBI:33019"/>
        <dbReference type="ChEBI" id="CHEBI:58017"/>
        <dbReference type="ChEBI" id="CHEBI:58115"/>
        <dbReference type="EC" id="2.4.2.8"/>
    </reaction>
    <physiologicalReaction direction="right-to-left" evidence="1">
        <dbReference type="Rhea" id="RHEA:25426"/>
    </physiologicalReaction>
</comment>
<keyword evidence="5" id="KW-1185">Reference proteome</keyword>
<dbReference type="Pfam" id="PF00156">
    <property type="entry name" value="Pribosyltran"/>
    <property type="match status" value="1"/>
</dbReference>
<proteinExistence type="predicted"/>
<dbReference type="InterPro" id="IPR050408">
    <property type="entry name" value="HGPRT"/>
</dbReference>
<evidence type="ECO:0000256" key="2">
    <source>
        <dbReference type="ARBA" id="ARBA00049402"/>
    </source>
</evidence>
<accession>A0ABM9D9F2</accession>
<evidence type="ECO:0000256" key="1">
    <source>
        <dbReference type="ARBA" id="ARBA00048811"/>
    </source>
</evidence>
<dbReference type="EMBL" id="OW150024">
    <property type="protein sequence ID" value="CAH2031854.1"/>
    <property type="molecule type" value="Genomic_DNA"/>
</dbReference>
<gene>
    <name evidence="4" type="ORF">GEAMG1_2019</name>
</gene>
<keyword evidence="4" id="KW-0328">Glycosyltransferase</keyword>
<dbReference type="SUPFAM" id="SSF53271">
    <property type="entry name" value="PRTase-like"/>
    <property type="match status" value="1"/>
</dbReference>
<dbReference type="Proteomes" id="UP001295463">
    <property type="component" value="Chromosome"/>
</dbReference>
<feature type="domain" description="Phosphoribosyltransferase" evidence="3">
    <location>
        <begin position="16"/>
        <end position="167"/>
    </location>
</feature>
<comment type="catalytic activity">
    <reaction evidence="2">
        <text>IMP + diphosphate = hypoxanthine + 5-phospho-alpha-D-ribose 1-diphosphate</text>
        <dbReference type="Rhea" id="RHEA:17973"/>
        <dbReference type="ChEBI" id="CHEBI:17368"/>
        <dbReference type="ChEBI" id="CHEBI:33019"/>
        <dbReference type="ChEBI" id="CHEBI:58017"/>
        <dbReference type="ChEBI" id="CHEBI:58053"/>
        <dbReference type="EC" id="2.4.2.8"/>
    </reaction>
    <physiologicalReaction direction="right-to-left" evidence="2">
        <dbReference type="Rhea" id="RHEA:17975"/>
    </physiologicalReaction>
</comment>
<dbReference type="EC" id="2.4.2.8" evidence="4"/>
<dbReference type="Gene3D" id="3.40.50.2020">
    <property type="match status" value="1"/>
</dbReference>
<keyword evidence="4" id="KW-0808">Transferase</keyword>
<evidence type="ECO:0000313" key="4">
    <source>
        <dbReference type="EMBL" id="CAH2031854.1"/>
    </source>
</evidence>
<evidence type="ECO:0000313" key="5">
    <source>
        <dbReference type="Proteomes" id="UP001295463"/>
    </source>
</evidence>
<name>A0ABM9D9F2_9BACT</name>
<dbReference type="CDD" id="cd06223">
    <property type="entry name" value="PRTases_typeI"/>
    <property type="match status" value="1"/>
</dbReference>
<dbReference type="InterPro" id="IPR029057">
    <property type="entry name" value="PRTase-like"/>
</dbReference>
<dbReference type="InterPro" id="IPR000836">
    <property type="entry name" value="PRTase_dom"/>
</dbReference>
<dbReference type="GO" id="GO:0016757">
    <property type="term" value="F:glycosyltransferase activity"/>
    <property type="evidence" value="ECO:0007669"/>
    <property type="project" value="UniProtKB-KW"/>
</dbReference>
<sequence>MDRTEALRVFEEADCLADRQAVGEAIGRMAEGITARIGKLNPVIFCVMNGGLIVTGQLLPLLPFPLETGYLHATRYGRELTGGDLEWLVPPRLDLVGRTVLLVDDILDEGVTLKALTDECLNRGAREVLTAVLVEKQHDRKIVPGYRADFAGLAIPDRFVFGYGLDYDGIWRNAPGIYAVKGL</sequence>
<protein>
    <submittedName>
        <fullName evidence="4">Hypoxanthine-guanine phosphoribosyltransferase</fullName>
        <ecNumber evidence="4">2.4.2.8</ecNumber>
    </submittedName>
</protein>
<dbReference type="PANTHER" id="PTHR43340:SF1">
    <property type="entry name" value="HYPOXANTHINE PHOSPHORIBOSYLTRANSFERASE"/>
    <property type="match status" value="1"/>
</dbReference>
<dbReference type="NCBIfam" id="NF006605">
    <property type="entry name" value="PRK09162.1"/>
    <property type="match status" value="1"/>
</dbReference>
<evidence type="ECO:0000259" key="3">
    <source>
        <dbReference type="Pfam" id="PF00156"/>
    </source>
</evidence>
<organism evidence="4 5">
    <name type="scientific">Trichlorobacter ammonificans</name>
    <dbReference type="NCBI Taxonomy" id="2916410"/>
    <lineage>
        <taxon>Bacteria</taxon>
        <taxon>Pseudomonadati</taxon>
        <taxon>Thermodesulfobacteriota</taxon>
        <taxon>Desulfuromonadia</taxon>
        <taxon>Geobacterales</taxon>
        <taxon>Geobacteraceae</taxon>
        <taxon>Trichlorobacter</taxon>
    </lineage>
</organism>
<reference evidence="4 5" key="1">
    <citation type="submission" date="2022-03" db="EMBL/GenBank/DDBJ databases">
        <authorList>
            <person name="Koch H."/>
        </authorList>
    </citation>
    <scope>NUCLEOTIDE SEQUENCE [LARGE SCALE GENOMIC DNA]</scope>
    <source>
        <strain evidence="4 5">G1</strain>
    </source>
</reference>